<organism evidence="2 3">
    <name type="scientific">Pseudovirgaria hyperparasitica</name>
    <dbReference type="NCBI Taxonomy" id="470096"/>
    <lineage>
        <taxon>Eukaryota</taxon>
        <taxon>Fungi</taxon>
        <taxon>Dikarya</taxon>
        <taxon>Ascomycota</taxon>
        <taxon>Pezizomycotina</taxon>
        <taxon>Dothideomycetes</taxon>
        <taxon>Dothideomycetes incertae sedis</taxon>
        <taxon>Acrospermales</taxon>
        <taxon>Acrospermaceae</taxon>
        <taxon>Pseudovirgaria</taxon>
    </lineage>
</organism>
<accession>A0A6A6W5J3</accession>
<dbReference type="GeneID" id="54489337"/>
<proteinExistence type="predicted"/>
<dbReference type="Proteomes" id="UP000799437">
    <property type="component" value="Unassembled WGS sequence"/>
</dbReference>
<sequence length="141" mass="15493">NTLTVTREPTPDPYSRLHAHYRQKDNNSFLTVPSSLCNQRPKPHPNAIRDTFSTEISLNKRPPQCAHLPPVPPAQSATASPLALNTSSVRSATASAPANLTSPSLPPNLYFDNLLSEGYSRGTKHRHVYASSSRLAVPWNR</sequence>
<reference evidence="2" key="1">
    <citation type="journal article" date="2020" name="Stud. Mycol.">
        <title>101 Dothideomycetes genomes: a test case for predicting lifestyles and emergence of pathogens.</title>
        <authorList>
            <person name="Haridas S."/>
            <person name="Albert R."/>
            <person name="Binder M."/>
            <person name="Bloem J."/>
            <person name="Labutti K."/>
            <person name="Salamov A."/>
            <person name="Andreopoulos B."/>
            <person name="Baker S."/>
            <person name="Barry K."/>
            <person name="Bills G."/>
            <person name="Bluhm B."/>
            <person name="Cannon C."/>
            <person name="Castanera R."/>
            <person name="Culley D."/>
            <person name="Daum C."/>
            <person name="Ezra D."/>
            <person name="Gonzalez J."/>
            <person name="Henrissat B."/>
            <person name="Kuo A."/>
            <person name="Liang C."/>
            <person name="Lipzen A."/>
            <person name="Lutzoni F."/>
            <person name="Magnuson J."/>
            <person name="Mondo S."/>
            <person name="Nolan M."/>
            <person name="Ohm R."/>
            <person name="Pangilinan J."/>
            <person name="Park H.-J."/>
            <person name="Ramirez L."/>
            <person name="Alfaro M."/>
            <person name="Sun H."/>
            <person name="Tritt A."/>
            <person name="Yoshinaga Y."/>
            <person name="Zwiers L.-H."/>
            <person name="Turgeon B."/>
            <person name="Goodwin S."/>
            <person name="Spatafora J."/>
            <person name="Crous P."/>
            <person name="Grigoriev I."/>
        </authorList>
    </citation>
    <scope>NUCLEOTIDE SEQUENCE</scope>
    <source>
        <strain evidence="2">CBS 121739</strain>
    </source>
</reference>
<name>A0A6A6W5J3_9PEZI</name>
<feature type="region of interest" description="Disordered" evidence="1">
    <location>
        <begin position="64"/>
        <end position="103"/>
    </location>
</feature>
<keyword evidence="3" id="KW-1185">Reference proteome</keyword>
<feature type="non-terminal residue" evidence="2">
    <location>
        <position position="1"/>
    </location>
</feature>
<evidence type="ECO:0000313" key="3">
    <source>
        <dbReference type="Proteomes" id="UP000799437"/>
    </source>
</evidence>
<gene>
    <name evidence="2" type="ORF">EJ05DRAFT_511934</name>
</gene>
<dbReference type="RefSeq" id="XP_033599661.1">
    <property type="nucleotide sequence ID" value="XM_033748283.1"/>
</dbReference>
<evidence type="ECO:0000256" key="1">
    <source>
        <dbReference type="SAM" id="MobiDB-lite"/>
    </source>
</evidence>
<dbReference type="AlphaFoldDB" id="A0A6A6W5J3"/>
<evidence type="ECO:0000313" key="2">
    <source>
        <dbReference type="EMBL" id="KAF2757210.1"/>
    </source>
</evidence>
<dbReference type="EMBL" id="ML996574">
    <property type="protein sequence ID" value="KAF2757210.1"/>
    <property type="molecule type" value="Genomic_DNA"/>
</dbReference>
<feature type="compositionally biased region" description="Polar residues" evidence="1">
    <location>
        <begin position="75"/>
        <end position="103"/>
    </location>
</feature>
<protein>
    <submittedName>
        <fullName evidence="2">Uncharacterized protein</fullName>
    </submittedName>
</protein>